<gene>
    <name evidence="1" type="primary">ORF64934</name>
</gene>
<accession>A0A0B6ZI63</accession>
<name>A0A0B6ZI63_9EUPU</name>
<evidence type="ECO:0000313" key="1">
    <source>
        <dbReference type="EMBL" id="CEK68062.1"/>
    </source>
</evidence>
<protein>
    <submittedName>
        <fullName evidence="1">Uncharacterized protein</fullName>
    </submittedName>
</protein>
<reference evidence="1" key="1">
    <citation type="submission" date="2014-12" db="EMBL/GenBank/DDBJ databases">
        <title>Insight into the proteome of Arion vulgaris.</title>
        <authorList>
            <person name="Aradska J."/>
            <person name="Bulat T."/>
            <person name="Smidak R."/>
            <person name="Sarate P."/>
            <person name="Gangsoo J."/>
            <person name="Sialana F."/>
            <person name="Bilban M."/>
            <person name="Lubec G."/>
        </authorList>
    </citation>
    <scope>NUCLEOTIDE SEQUENCE</scope>
    <source>
        <tissue evidence="1">Skin</tissue>
    </source>
</reference>
<proteinExistence type="predicted"/>
<sequence length="56" mass="6406">MYISDLSPSQFYIKGVSSLTTQGLLIQFHPSCLCRLLKIKRQNKIPDTNILIKVKI</sequence>
<organism evidence="1">
    <name type="scientific">Arion vulgaris</name>
    <dbReference type="NCBI Taxonomy" id="1028688"/>
    <lineage>
        <taxon>Eukaryota</taxon>
        <taxon>Metazoa</taxon>
        <taxon>Spiralia</taxon>
        <taxon>Lophotrochozoa</taxon>
        <taxon>Mollusca</taxon>
        <taxon>Gastropoda</taxon>
        <taxon>Heterobranchia</taxon>
        <taxon>Euthyneura</taxon>
        <taxon>Panpulmonata</taxon>
        <taxon>Eupulmonata</taxon>
        <taxon>Stylommatophora</taxon>
        <taxon>Helicina</taxon>
        <taxon>Arionoidea</taxon>
        <taxon>Arionidae</taxon>
        <taxon>Arion</taxon>
    </lineage>
</organism>
<dbReference type="AlphaFoldDB" id="A0A0B6ZI63"/>
<dbReference type="EMBL" id="HACG01021197">
    <property type="protein sequence ID" value="CEK68062.1"/>
    <property type="molecule type" value="Transcribed_RNA"/>
</dbReference>